<dbReference type="InterPro" id="IPR011990">
    <property type="entry name" value="TPR-like_helical_dom_sf"/>
</dbReference>
<dbReference type="Proteomes" id="UP000046393">
    <property type="component" value="Unplaced"/>
</dbReference>
<dbReference type="Gene3D" id="1.25.40.10">
    <property type="entry name" value="Tetratricopeptide repeat domain"/>
    <property type="match status" value="3"/>
</dbReference>
<feature type="repeat" description="TPR" evidence="4">
    <location>
        <begin position="174"/>
        <end position="207"/>
    </location>
</feature>
<dbReference type="GO" id="GO:0036064">
    <property type="term" value="C:ciliary basal body"/>
    <property type="evidence" value="ECO:0007669"/>
    <property type="project" value="TreeGrafter"/>
</dbReference>
<dbReference type="SUPFAM" id="SSF48452">
    <property type="entry name" value="TPR-like"/>
    <property type="match status" value="2"/>
</dbReference>
<accession>A0A158R4W9</accession>
<evidence type="ECO:0000313" key="6">
    <source>
        <dbReference type="WBParaSite" id="SMUV_0000471501-mRNA-1"/>
    </source>
</evidence>
<evidence type="ECO:0000313" key="5">
    <source>
        <dbReference type="Proteomes" id="UP000046393"/>
    </source>
</evidence>
<keyword evidence="2 4" id="KW-0802">TPR repeat</keyword>
<keyword evidence="5" id="KW-1185">Reference proteome</keyword>
<evidence type="ECO:0000256" key="3">
    <source>
        <dbReference type="ARBA" id="ARBA00023778"/>
    </source>
</evidence>
<dbReference type="Pfam" id="PF13181">
    <property type="entry name" value="TPR_8"/>
    <property type="match status" value="2"/>
</dbReference>
<name>A0A158R4W9_9BILA</name>
<evidence type="ECO:0000256" key="2">
    <source>
        <dbReference type="ARBA" id="ARBA00022803"/>
    </source>
</evidence>
<dbReference type="InterPro" id="IPR019734">
    <property type="entry name" value="TPR_rpt"/>
</dbReference>
<evidence type="ECO:0000256" key="1">
    <source>
        <dbReference type="ARBA" id="ARBA00022737"/>
    </source>
</evidence>
<dbReference type="PROSITE" id="PS50005">
    <property type="entry name" value="TPR"/>
    <property type="match status" value="4"/>
</dbReference>
<dbReference type="PANTHER" id="PTHR44186:SF1">
    <property type="entry name" value="BARDET-BIEDL SYNDROME 4 PROTEIN"/>
    <property type="match status" value="1"/>
</dbReference>
<evidence type="ECO:0000256" key="4">
    <source>
        <dbReference type="PROSITE-ProRule" id="PRU00339"/>
    </source>
</evidence>
<feature type="repeat" description="TPR" evidence="4">
    <location>
        <begin position="140"/>
        <end position="173"/>
    </location>
</feature>
<comment type="similarity">
    <text evidence="3">Belongs to the BBS4 family.</text>
</comment>
<dbReference type="AlphaFoldDB" id="A0A158R4W9"/>
<proteinExistence type="inferred from homology"/>
<dbReference type="GO" id="GO:0061512">
    <property type="term" value="P:protein localization to cilium"/>
    <property type="evidence" value="ECO:0007669"/>
    <property type="project" value="TreeGrafter"/>
</dbReference>
<dbReference type="Pfam" id="PF14559">
    <property type="entry name" value="TPR_19"/>
    <property type="match status" value="1"/>
</dbReference>
<organism evidence="5 6">
    <name type="scientific">Syphacia muris</name>
    <dbReference type="NCBI Taxonomy" id="451379"/>
    <lineage>
        <taxon>Eukaryota</taxon>
        <taxon>Metazoa</taxon>
        <taxon>Ecdysozoa</taxon>
        <taxon>Nematoda</taxon>
        <taxon>Chromadorea</taxon>
        <taxon>Rhabditida</taxon>
        <taxon>Spirurina</taxon>
        <taxon>Oxyuridomorpha</taxon>
        <taxon>Oxyuroidea</taxon>
        <taxon>Oxyuridae</taxon>
        <taxon>Syphacia</taxon>
    </lineage>
</organism>
<sequence>EYLDECIDFCDYPVYIRGKIAQIEGELDKALYWFSSPLYEKALEINPRNAVYLCRIGQINFLLGYHKKAAEYLQESIEMNSDLTNFQLISVPDIFTISNRFFQQAYYWRALALYYMKRNDESIKKAQECLASMRHIGQLPEVLIFMAKLLKKTKDYRNAARAYEQVVKLEPDNVDALTNLGLLYYQEGNDNKAFEMFGRALSYDSSNGDAIIAAGSIIQSNGDFDVALAKYRVAMERCDYNSALWNNIGMCFYGKGKYIAAISCLKKANYLSPLDWKISFNLGLLHYSMEQFASAYHFLSTSTNLNPHEAMPYAALAAVLTNLKDFENARKAYEKALSLDKKNPQILHNYAVFELHQQRPDKAEKLLRQCEEQITWNNPRKKVHTYQQC</sequence>
<dbReference type="STRING" id="451379.A0A158R4W9"/>
<dbReference type="Pfam" id="PF13414">
    <property type="entry name" value="TPR_11"/>
    <property type="match status" value="1"/>
</dbReference>
<feature type="repeat" description="TPR" evidence="4">
    <location>
        <begin position="242"/>
        <end position="275"/>
    </location>
</feature>
<protein>
    <submittedName>
        <fullName evidence="6">TPR_REGION domain-containing protein</fullName>
    </submittedName>
</protein>
<dbReference type="WBParaSite" id="SMUV_0000471501-mRNA-1">
    <property type="protein sequence ID" value="SMUV_0000471501-mRNA-1"/>
    <property type="gene ID" value="SMUV_0000471501"/>
</dbReference>
<dbReference type="SMART" id="SM00028">
    <property type="entry name" value="TPR"/>
    <property type="match status" value="7"/>
</dbReference>
<dbReference type="GO" id="GO:0060271">
    <property type="term" value="P:cilium assembly"/>
    <property type="evidence" value="ECO:0007669"/>
    <property type="project" value="TreeGrafter"/>
</dbReference>
<keyword evidence="1" id="KW-0677">Repeat</keyword>
<feature type="repeat" description="TPR" evidence="4">
    <location>
        <begin position="310"/>
        <end position="343"/>
    </location>
</feature>
<dbReference type="PROSITE" id="PS50293">
    <property type="entry name" value="TPR_REGION"/>
    <property type="match status" value="1"/>
</dbReference>
<reference evidence="6" key="1">
    <citation type="submission" date="2016-04" db="UniProtKB">
        <authorList>
            <consortium name="WormBaseParasite"/>
        </authorList>
    </citation>
    <scope>IDENTIFICATION</scope>
</reference>
<dbReference type="PANTHER" id="PTHR44186">
    <property type="match status" value="1"/>
</dbReference>